<reference evidence="3" key="1">
    <citation type="journal article" date="2017" name="Genome Biol.">
        <title>Comparative genomics reveals high biological diversity and specific adaptations in the industrially and medically important fungal genus Aspergillus.</title>
        <authorList>
            <person name="de Vries R.P."/>
            <person name="Riley R."/>
            <person name="Wiebenga A."/>
            <person name="Aguilar-Osorio G."/>
            <person name="Amillis S."/>
            <person name="Uchima C.A."/>
            <person name="Anderluh G."/>
            <person name="Asadollahi M."/>
            <person name="Askin M."/>
            <person name="Barry K."/>
            <person name="Battaglia E."/>
            <person name="Bayram O."/>
            <person name="Benocci T."/>
            <person name="Braus-Stromeyer S.A."/>
            <person name="Caldana C."/>
            <person name="Canovas D."/>
            <person name="Cerqueira G.C."/>
            <person name="Chen F."/>
            <person name="Chen W."/>
            <person name="Choi C."/>
            <person name="Clum A."/>
            <person name="Dos Santos R.A."/>
            <person name="Damasio A.R."/>
            <person name="Diallinas G."/>
            <person name="Emri T."/>
            <person name="Fekete E."/>
            <person name="Flipphi M."/>
            <person name="Freyberg S."/>
            <person name="Gallo A."/>
            <person name="Gournas C."/>
            <person name="Habgood R."/>
            <person name="Hainaut M."/>
            <person name="Harispe M.L."/>
            <person name="Henrissat B."/>
            <person name="Hilden K.S."/>
            <person name="Hope R."/>
            <person name="Hossain A."/>
            <person name="Karabika E."/>
            <person name="Karaffa L."/>
            <person name="Karanyi Z."/>
            <person name="Krasevec N."/>
            <person name="Kuo A."/>
            <person name="Kusch H."/>
            <person name="LaButti K."/>
            <person name="Lagendijk E.L."/>
            <person name="Lapidus A."/>
            <person name="Levasseur A."/>
            <person name="Lindquist E."/>
            <person name="Lipzen A."/>
            <person name="Logrieco A.F."/>
            <person name="MacCabe A."/>
            <person name="Maekelae M.R."/>
            <person name="Malavazi I."/>
            <person name="Melin P."/>
            <person name="Meyer V."/>
            <person name="Mielnichuk N."/>
            <person name="Miskei M."/>
            <person name="Molnar A.P."/>
            <person name="Mule G."/>
            <person name="Ngan C.Y."/>
            <person name="Orejas M."/>
            <person name="Orosz E."/>
            <person name="Ouedraogo J.P."/>
            <person name="Overkamp K.M."/>
            <person name="Park H.-S."/>
            <person name="Perrone G."/>
            <person name="Piumi F."/>
            <person name="Punt P.J."/>
            <person name="Ram A.F."/>
            <person name="Ramon A."/>
            <person name="Rauscher S."/>
            <person name="Record E."/>
            <person name="Riano-Pachon D.M."/>
            <person name="Robert V."/>
            <person name="Roehrig J."/>
            <person name="Ruller R."/>
            <person name="Salamov A."/>
            <person name="Salih N.S."/>
            <person name="Samson R.A."/>
            <person name="Sandor E."/>
            <person name="Sanguinetti M."/>
            <person name="Schuetze T."/>
            <person name="Sepcic K."/>
            <person name="Shelest E."/>
            <person name="Sherlock G."/>
            <person name="Sophianopoulou V."/>
            <person name="Squina F.M."/>
            <person name="Sun H."/>
            <person name="Susca A."/>
            <person name="Todd R.B."/>
            <person name="Tsang A."/>
            <person name="Unkles S.E."/>
            <person name="van de Wiele N."/>
            <person name="van Rossen-Uffink D."/>
            <person name="Oliveira J.V."/>
            <person name="Vesth T.C."/>
            <person name="Visser J."/>
            <person name="Yu J.-H."/>
            <person name="Zhou M."/>
            <person name="Andersen M.R."/>
            <person name="Archer D.B."/>
            <person name="Baker S.E."/>
            <person name="Benoit I."/>
            <person name="Brakhage A.A."/>
            <person name="Braus G.H."/>
            <person name="Fischer R."/>
            <person name="Frisvad J.C."/>
            <person name="Goldman G.H."/>
            <person name="Houbraken J."/>
            <person name="Oakley B."/>
            <person name="Pocsi I."/>
            <person name="Scazzocchio C."/>
            <person name="Seiboth B."/>
            <person name="vanKuyk P.A."/>
            <person name="Wortman J."/>
            <person name="Dyer P.S."/>
            <person name="Grigoriev I.V."/>
        </authorList>
    </citation>
    <scope>NUCLEOTIDE SEQUENCE [LARGE SCALE GENOMIC DNA]</scope>
    <source>
        <strain evidence="3">CBS 593.65</strain>
    </source>
</reference>
<keyword evidence="1" id="KW-0812">Transmembrane</keyword>
<dbReference type="RefSeq" id="XP_040696391.1">
    <property type="nucleotide sequence ID" value="XM_040849359.1"/>
</dbReference>
<accession>A0A1L9SZK0</accession>
<evidence type="ECO:0000313" key="2">
    <source>
        <dbReference type="EMBL" id="OJJ52585.1"/>
    </source>
</evidence>
<sequence length="78" mass="8953">MTSQQSYRPSSLNLRRFTVPCIELFCRRKVHHASSFAPFIYLFSFFSLFLFFECILSSLEQIQKPAPGCPANGLGLQM</sequence>
<feature type="transmembrane region" description="Helical" evidence="1">
    <location>
        <begin position="36"/>
        <end position="56"/>
    </location>
</feature>
<keyword evidence="3" id="KW-1185">Reference proteome</keyword>
<dbReference type="GeneID" id="63765432"/>
<keyword evidence="1" id="KW-1133">Transmembrane helix</keyword>
<keyword evidence="1" id="KW-0472">Membrane</keyword>
<dbReference type="Proteomes" id="UP000184356">
    <property type="component" value="Unassembled WGS sequence"/>
</dbReference>
<evidence type="ECO:0000313" key="3">
    <source>
        <dbReference type="Proteomes" id="UP000184356"/>
    </source>
</evidence>
<dbReference type="AlphaFoldDB" id="A0A1L9SZK0"/>
<dbReference type="EMBL" id="KV878600">
    <property type="protein sequence ID" value="OJJ52585.1"/>
    <property type="molecule type" value="Genomic_DNA"/>
</dbReference>
<protein>
    <submittedName>
        <fullName evidence="2">Uncharacterized protein</fullName>
    </submittedName>
</protein>
<proteinExistence type="predicted"/>
<name>A0A1L9SZK0_9EURO</name>
<dbReference type="VEuPathDB" id="FungiDB:ASPSYDRAFT_573757"/>
<evidence type="ECO:0000256" key="1">
    <source>
        <dbReference type="SAM" id="Phobius"/>
    </source>
</evidence>
<gene>
    <name evidence="2" type="ORF">ASPSYDRAFT_573757</name>
</gene>
<organism evidence="2 3">
    <name type="scientific">Aspergillus sydowii CBS 593.65</name>
    <dbReference type="NCBI Taxonomy" id="1036612"/>
    <lineage>
        <taxon>Eukaryota</taxon>
        <taxon>Fungi</taxon>
        <taxon>Dikarya</taxon>
        <taxon>Ascomycota</taxon>
        <taxon>Pezizomycotina</taxon>
        <taxon>Eurotiomycetes</taxon>
        <taxon>Eurotiomycetidae</taxon>
        <taxon>Eurotiales</taxon>
        <taxon>Aspergillaceae</taxon>
        <taxon>Aspergillus</taxon>
        <taxon>Aspergillus subgen. Nidulantes</taxon>
    </lineage>
</organism>